<dbReference type="InterPro" id="IPR001387">
    <property type="entry name" value="Cro/C1-type_HTH"/>
</dbReference>
<dbReference type="Proteomes" id="UP000032552">
    <property type="component" value="Unassembled WGS sequence"/>
</dbReference>
<dbReference type="AlphaFoldDB" id="A0A0C9NWJ0"/>
<accession>A0A0C9NWJ0</accession>
<proteinExistence type="predicted"/>
<protein>
    <submittedName>
        <fullName evidence="2">Transcriptional regulator</fullName>
    </submittedName>
</protein>
<feature type="domain" description="HTH cro/C1-type" evidence="1">
    <location>
        <begin position="14"/>
        <end position="67"/>
    </location>
</feature>
<dbReference type="PANTHER" id="PTHR37038">
    <property type="entry name" value="TRANSCRIPTIONAL REGULATOR-RELATED"/>
    <property type="match status" value="1"/>
</dbReference>
<dbReference type="SMART" id="SM00530">
    <property type="entry name" value="HTH_XRE"/>
    <property type="match status" value="1"/>
</dbReference>
<dbReference type="EMBL" id="BAYM01000064">
    <property type="protein sequence ID" value="GAN36310.1"/>
    <property type="molecule type" value="Genomic_DNA"/>
</dbReference>
<dbReference type="InterPro" id="IPR010057">
    <property type="entry name" value="Transcription_activator_Rgg_C"/>
</dbReference>
<sequence length="293" mass="33688">MLMPEEHVKIGAYLRALRLEENDSLEEIAAGITTAATLSRFERGETQLSAAVVLKLLTRFDQDVESIQQGYRALNQDNFFQQVNRATVAGKPALLALAKRQYRLWRETGLIFYRLNQINIMAHNGFSDPSFQTTPAMKTDVMRYLKRIKHWGLYELDLFAATLVLFDSKQLVSLVAGMLLDMPKTESHRTRDQYLWAILTNSIALLIHRREFSEAVRLLTIATSMPVPPDDLYSRLMLRYQQQLLVYHRGKHRTATAAVEQLLASLRLLESPFFAQLLTTSWQRFLKEEGAAR</sequence>
<dbReference type="InterPro" id="IPR053163">
    <property type="entry name" value="HTH-type_regulator_Rgg"/>
</dbReference>
<dbReference type="Gene3D" id="1.25.40.400">
    <property type="match status" value="1"/>
</dbReference>
<dbReference type="Gene3D" id="1.25.40.10">
    <property type="entry name" value="Tetratricopeptide repeat domain"/>
    <property type="match status" value="1"/>
</dbReference>
<evidence type="ECO:0000259" key="1">
    <source>
        <dbReference type="PROSITE" id="PS50943"/>
    </source>
</evidence>
<dbReference type="PANTHER" id="PTHR37038:SF12">
    <property type="entry name" value="TRANSCRIPTIONAL REGULATOR"/>
    <property type="match status" value="1"/>
</dbReference>
<comment type="caution">
    <text evidence="2">The sequence shown here is derived from an EMBL/GenBank/DDBJ whole genome shotgun (WGS) entry which is preliminary data.</text>
</comment>
<dbReference type="PROSITE" id="PS50943">
    <property type="entry name" value="HTH_CROC1"/>
    <property type="match status" value="1"/>
</dbReference>
<organism evidence="2 3">
    <name type="scientific">Lacticaseibacillus paracasei NRIC 0644</name>
    <dbReference type="NCBI Taxonomy" id="1435038"/>
    <lineage>
        <taxon>Bacteria</taxon>
        <taxon>Bacillati</taxon>
        <taxon>Bacillota</taxon>
        <taxon>Bacilli</taxon>
        <taxon>Lactobacillales</taxon>
        <taxon>Lactobacillaceae</taxon>
        <taxon>Lacticaseibacillus</taxon>
    </lineage>
</organism>
<reference evidence="3" key="1">
    <citation type="submission" date="2014-05" db="EMBL/GenBank/DDBJ databases">
        <title>Whole genome sequencing of Lactobacillus casei NRIC0644.</title>
        <authorList>
            <person name="Atarashi H."/>
            <person name="Yoshida Y."/>
            <person name="Fujimura S."/>
            <person name="Tanaka N."/>
            <person name="Shiwa Y."/>
            <person name="Yoshikawa H."/>
            <person name="Okada S."/>
            <person name="Nakagawa J."/>
        </authorList>
    </citation>
    <scope>NUCLEOTIDE SEQUENCE [LARGE SCALE GENOMIC DNA]</scope>
    <source>
        <strain evidence="3">NRIC0644</strain>
    </source>
</reference>
<dbReference type="NCBIfam" id="TIGR01716">
    <property type="entry name" value="RGG_Cterm"/>
    <property type="match status" value="1"/>
</dbReference>
<evidence type="ECO:0000313" key="3">
    <source>
        <dbReference type="Proteomes" id="UP000032552"/>
    </source>
</evidence>
<name>A0A0C9NWJ0_LACPA</name>
<gene>
    <name evidence="2" type="ORF">LC0644_0899</name>
</gene>
<dbReference type="GO" id="GO:0003677">
    <property type="term" value="F:DNA binding"/>
    <property type="evidence" value="ECO:0007669"/>
    <property type="project" value="InterPro"/>
</dbReference>
<dbReference type="Pfam" id="PF21259">
    <property type="entry name" value="Rgg_C"/>
    <property type="match status" value="1"/>
</dbReference>
<dbReference type="Pfam" id="PF01381">
    <property type="entry name" value="HTH_3"/>
    <property type="match status" value="1"/>
</dbReference>
<dbReference type="CDD" id="cd00093">
    <property type="entry name" value="HTH_XRE"/>
    <property type="match status" value="1"/>
</dbReference>
<dbReference type="InterPro" id="IPR010982">
    <property type="entry name" value="Lambda_DNA-bd_dom_sf"/>
</dbReference>
<evidence type="ECO:0000313" key="2">
    <source>
        <dbReference type="EMBL" id="GAN36310.1"/>
    </source>
</evidence>
<dbReference type="SUPFAM" id="SSF47413">
    <property type="entry name" value="lambda repressor-like DNA-binding domains"/>
    <property type="match status" value="1"/>
</dbReference>
<dbReference type="InterPro" id="IPR011990">
    <property type="entry name" value="TPR-like_helical_dom_sf"/>
</dbReference>